<dbReference type="InterPro" id="IPR028082">
    <property type="entry name" value="Peripla_BP_I"/>
</dbReference>
<evidence type="ECO:0000256" key="10">
    <source>
        <dbReference type="SAM" id="Phobius"/>
    </source>
</evidence>
<sequence length="1374" mass="149017">MLDVVRSMGWKRISLIYDIDTLGWAGREYFSARASKMGIFILAYQPLSTAGVPFDPTYKFVRDRIESSQSPDYAWITVNDISSQLRMESDVQDFDGLMMVDNGWEMNGYEPYEAFLEKWLTLNPDEYPGAGDPTVDNNESMAYSCVMMLAHAYADLINEVITDPTQIPHSPLIQELIAGDHTEDVLVSETFRDKPYRGPAGPITLDGNGDRKEGYYVALSLRDGKPVHFGIIFSGNFTSIRKPFFKDSHPDIPKDAPPWAIQNPRWKGAGGVIYGILCCLGIAATLISAELVIYFRNHIIIKASRSLTVKNYRIYRIFNSVTVSNQAFQTRLLLRYVALGVFLGAIPMVVEMIVDAPEPNMINIRAFQWVRCRGIHTQVWWVISAAIIPALLILFGVFLAFKTRNVVFLWNEARQISLVLYNVFFFAIIIVVAQAFPLDLYLATFYISIVGTLFIAALSLIVLFLPKFWGIWKSLHKPWGEDGHPSQQNQTRLGGGFGGAAVMGRMPGDIKVSRRPAIAGGGIPASDLEMAGGKRSSITAEKVLDPVFSGARKRSSTAESTTTSNGMITKIERNPLGAWMNARIPQKGNASTARTIHADTFSSESLPLDDGVGLGFGRRKWSGALDTAIQAPLFEDENEHQVQRLGRHEQDATDAGAGGEGEEKEEPLRSGLQAERTFGSSSSGAHRMLDAYVFLLPIRVHKSRIASLLSHWSMATLILMPEAHAFLSVDSTDGRSTSYLMLSMYQLQNEPDPTIRVTTCHAGTLLIRFSSQYRLDSWMSLFSEEDLQALSARSASTSSTNSTPPHASGCPTGGGGLSGGAVMRRRSANVDGVPDFMSQPITNMRSMVISPEMANVGIPGLGGPPYSDPCVAPPAPSSWTSRLSISNSLSRLWHRTDSVKSTSGASSQSVYAANNTFNQNYNQFPPSSIDQYGAHPHQVGSNGEFYEDVANGAARWARPGIEWTSTDSNASNYIPTGQQFIANRRENSNSYFHRKSLKNQAPFIEMGRSEDVMEDKEAERESPLEQKSNGIANALAPEIAPIASLSVPKSSELAAIHPSAPLADISADDISVSNPNQGEDALKDQQQPSTTIQSQESQENSIRPDGAGTTKAIQSETASLAAPKSNRTPGKPSPVDPTPSDPPRPNLTSNRSSMMTVDVDNDDDDDDLYDPEFGIGGGQRRRRRRKKPSRLNTNLSISGNATIPSAAVISAAAAAVSAGWSETEALAAAMANSPALSQILPPSNATSPSIQENRSWTGSQASTSGSYFRLGGNRSRKESVGEDYLSSSSASSMYPNHAGDVSGKGAGHMATRMYNDRVNMSPANSSNGKRMSASAASMLQSPAPSSSQPSSATTPTMASPLALSPRRALGLSDG</sequence>
<feature type="transmembrane region" description="Helical" evidence="10">
    <location>
        <begin position="379"/>
        <end position="401"/>
    </location>
</feature>
<evidence type="ECO:0000256" key="1">
    <source>
        <dbReference type="ARBA" id="ARBA00004141"/>
    </source>
</evidence>
<proteinExistence type="predicted"/>
<keyword evidence="6" id="KW-0675">Receptor</keyword>
<feature type="transmembrane region" description="Helical" evidence="10">
    <location>
        <begin position="272"/>
        <end position="295"/>
    </location>
</feature>
<keyword evidence="5 10" id="KW-0472">Membrane</keyword>
<gene>
    <name evidence="12" type="ORF">EMPS_06091</name>
</gene>
<feature type="compositionally biased region" description="Low complexity" evidence="9">
    <location>
        <begin position="793"/>
        <end position="810"/>
    </location>
</feature>
<dbReference type="OrthoDB" id="5597995at2759"/>
<evidence type="ECO:0000313" key="12">
    <source>
        <dbReference type="EMBL" id="GJJ73733.1"/>
    </source>
</evidence>
<evidence type="ECO:0000256" key="3">
    <source>
        <dbReference type="ARBA" id="ARBA00022989"/>
    </source>
</evidence>
<keyword evidence="13" id="KW-1185">Reference proteome</keyword>
<feature type="region of interest" description="Disordered" evidence="9">
    <location>
        <begin position="638"/>
        <end position="672"/>
    </location>
</feature>
<dbReference type="InterPro" id="IPR017978">
    <property type="entry name" value="GPCR_3_C"/>
</dbReference>
<reference evidence="12" key="1">
    <citation type="submission" date="2021-11" db="EMBL/GenBank/DDBJ databases">
        <authorList>
            <person name="Herlambang A."/>
            <person name="Guo Y."/>
            <person name="Takashima Y."/>
            <person name="Nishizawa T."/>
        </authorList>
    </citation>
    <scope>NUCLEOTIDE SEQUENCE</scope>
    <source>
        <strain evidence="12">E1425</strain>
    </source>
</reference>
<protein>
    <recommendedName>
        <fullName evidence="11">G-protein coupled receptors family 3 profile domain-containing protein</fullName>
    </recommendedName>
</protein>
<feature type="compositionally biased region" description="Basic and acidic residues" evidence="9">
    <location>
        <begin position="1007"/>
        <end position="1024"/>
    </location>
</feature>
<feature type="compositionally biased region" description="Basic residues" evidence="9">
    <location>
        <begin position="1179"/>
        <end position="1189"/>
    </location>
</feature>
<evidence type="ECO:0000256" key="8">
    <source>
        <dbReference type="ARBA" id="ARBA00023224"/>
    </source>
</evidence>
<evidence type="ECO:0000256" key="6">
    <source>
        <dbReference type="ARBA" id="ARBA00023170"/>
    </source>
</evidence>
<comment type="subcellular location">
    <subcellularLocation>
        <location evidence="1">Membrane</location>
        <topology evidence="1">Multi-pass membrane protein</topology>
    </subcellularLocation>
</comment>
<evidence type="ECO:0000259" key="11">
    <source>
        <dbReference type="PROSITE" id="PS50259"/>
    </source>
</evidence>
<keyword evidence="7" id="KW-0325">Glycoprotein</keyword>
<evidence type="ECO:0000256" key="7">
    <source>
        <dbReference type="ARBA" id="ARBA00023180"/>
    </source>
</evidence>
<feature type="compositionally biased region" description="Basic and acidic residues" evidence="9">
    <location>
        <begin position="639"/>
        <end position="651"/>
    </location>
</feature>
<dbReference type="EMBL" id="BQFW01000008">
    <property type="protein sequence ID" value="GJJ73733.1"/>
    <property type="molecule type" value="Genomic_DNA"/>
</dbReference>
<keyword evidence="4" id="KW-0297">G-protein coupled receptor</keyword>
<dbReference type="PANTHER" id="PTHR10519">
    <property type="entry name" value="GABA-B RECEPTOR"/>
    <property type="match status" value="1"/>
</dbReference>
<feature type="compositionally biased region" description="Low complexity" evidence="9">
    <location>
        <begin position="1331"/>
        <end position="1363"/>
    </location>
</feature>
<evidence type="ECO:0000256" key="9">
    <source>
        <dbReference type="SAM" id="MobiDB-lite"/>
    </source>
</evidence>
<keyword evidence="3 10" id="KW-1133">Transmembrane helix</keyword>
<feature type="region of interest" description="Disordered" evidence="9">
    <location>
        <begin position="1240"/>
        <end position="1374"/>
    </location>
</feature>
<name>A0A9P3LX47_9FUNG</name>
<dbReference type="Proteomes" id="UP000827284">
    <property type="component" value="Unassembled WGS sequence"/>
</dbReference>
<evidence type="ECO:0000256" key="5">
    <source>
        <dbReference type="ARBA" id="ARBA00023136"/>
    </source>
</evidence>
<organism evidence="12 13">
    <name type="scientific">Entomortierella parvispora</name>
    <dbReference type="NCBI Taxonomy" id="205924"/>
    <lineage>
        <taxon>Eukaryota</taxon>
        <taxon>Fungi</taxon>
        <taxon>Fungi incertae sedis</taxon>
        <taxon>Mucoromycota</taxon>
        <taxon>Mortierellomycotina</taxon>
        <taxon>Mortierellomycetes</taxon>
        <taxon>Mortierellales</taxon>
        <taxon>Mortierellaceae</taxon>
        <taxon>Entomortierella</taxon>
    </lineage>
</organism>
<dbReference type="GO" id="GO:0038039">
    <property type="term" value="C:G protein-coupled receptor heterodimeric complex"/>
    <property type="evidence" value="ECO:0007669"/>
    <property type="project" value="TreeGrafter"/>
</dbReference>
<feature type="domain" description="G-protein coupled receptors family 3 profile" evidence="11">
    <location>
        <begin position="332"/>
        <end position="471"/>
    </location>
</feature>
<feature type="compositionally biased region" description="Pro residues" evidence="9">
    <location>
        <begin position="1131"/>
        <end position="1145"/>
    </location>
</feature>
<evidence type="ECO:0000256" key="4">
    <source>
        <dbReference type="ARBA" id="ARBA00023040"/>
    </source>
</evidence>
<keyword evidence="2 10" id="KW-0812">Transmembrane</keyword>
<evidence type="ECO:0000313" key="13">
    <source>
        <dbReference type="Proteomes" id="UP000827284"/>
    </source>
</evidence>
<dbReference type="PROSITE" id="PS50259">
    <property type="entry name" value="G_PROTEIN_RECEP_F3_4"/>
    <property type="match status" value="1"/>
</dbReference>
<feature type="region of interest" description="Disordered" evidence="9">
    <location>
        <begin position="1066"/>
        <end position="1200"/>
    </location>
</feature>
<feature type="region of interest" description="Disordered" evidence="9">
    <location>
        <begin position="1002"/>
        <end position="1028"/>
    </location>
</feature>
<dbReference type="InterPro" id="IPR002455">
    <property type="entry name" value="GPCR3_GABA-B"/>
</dbReference>
<evidence type="ECO:0000256" key="2">
    <source>
        <dbReference type="ARBA" id="ARBA00022692"/>
    </source>
</evidence>
<dbReference type="Pfam" id="PF00003">
    <property type="entry name" value="7tm_3"/>
    <property type="match status" value="1"/>
</dbReference>
<feature type="compositionally biased region" description="Polar residues" evidence="9">
    <location>
        <begin position="1146"/>
        <end position="1155"/>
    </location>
</feature>
<feature type="compositionally biased region" description="Polar residues" evidence="9">
    <location>
        <begin position="1240"/>
        <end position="1266"/>
    </location>
</feature>
<feature type="compositionally biased region" description="Acidic residues" evidence="9">
    <location>
        <begin position="1159"/>
        <end position="1170"/>
    </location>
</feature>
<reference evidence="12" key="2">
    <citation type="journal article" date="2022" name="Microbiol. Resour. Announc.">
        <title>Whole-Genome Sequence of Entomortierella parvispora E1425, a Mucoromycotan Fungus Associated with Burkholderiaceae-Related Endosymbiotic Bacteria.</title>
        <authorList>
            <person name="Herlambang A."/>
            <person name="Guo Y."/>
            <person name="Takashima Y."/>
            <person name="Narisawa K."/>
            <person name="Ohta H."/>
            <person name="Nishizawa T."/>
        </authorList>
    </citation>
    <scope>NUCLEOTIDE SEQUENCE</scope>
    <source>
        <strain evidence="12">E1425</strain>
    </source>
</reference>
<feature type="transmembrane region" description="Helical" evidence="10">
    <location>
        <begin position="442"/>
        <end position="465"/>
    </location>
</feature>
<accession>A0A9P3LX47</accession>
<dbReference type="GO" id="GO:0004965">
    <property type="term" value="F:G protein-coupled GABA receptor activity"/>
    <property type="evidence" value="ECO:0007669"/>
    <property type="project" value="InterPro"/>
</dbReference>
<feature type="region of interest" description="Disordered" evidence="9">
    <location>
        <begin position="793"/>
        <end position="822"/>
    </location>
</feature>
<comment type="caution">
    <text evidence="12">The sequence shown here is derived from an EMBL/GenBank/DDBJ whole genome shotgun (WGS) entry which is preliminary data.</text>
</comment>
<feature type="compositionally biased region" description="Polar residues" evidence="9">
    <location>
        <begin position="1190"/>
        <end position="1200"/>
    </location>
</feature>
<keyword evidence="8" id="KW-0807">Transducer</keyword>
<dbReference type="SUPFAM" id="SSF53822">
    <property type="entry name" value="Periplasmic binding protein-like I"/>
    <property type="match status" value="1"/>
</dbReference>
<feature type="compositionally biased region" description="Polar residues" evidence="9">
    <location>
        <begin position="1084"/>
        <end position="1101"/>
    </location>
</feature>
<feature type="transmembrane region" description="Helical" evidence="10">
    <location>
        <begin position="413"/>
        <end position="436"/>
    </location>
</feature>
<dbReference type="PANTHER" id="PTHR10519:SF20">
    <property type="entry name" value="G-PROTEIN COUPLED RECEPTOR 156-RELATED"/>
    <property type="match status" value="1"/>
</dbReference>
<dbReference type="GO" id="GO:0007214">
    <property type="term" value="P:gamma-aminobutyric acid signaling pathway"/>
    <property type="evidence" value="ECO:0007669"/>
    <property type="project" value="TreeGrafter"/>
</dbReference>